<feature type="transmembrane region" description="Helical" evidence="6">
    <location>
        <begin position="216"/>
        <end position="236"/>
    </location>
</feature>
<keyword evidence="2" id="KW-1003">Cell membrane</keyword>
<feature type="transmembrane region" description="Helical" evidence="6">
    <location>
        <begin position="389"/>
        <end position="410"/>
    </location>
</feature>
<feature type="transmembrane region" description="Helical" evidence="6">
    <location>
        <begin position="422"/>
        <end position="445"/>
    </location>
</feature>
<comment type="subcellular location">
    <subcellularLocation>
        <location evidence="1">Cell membrane</location>
        <topology evidence="1">Multi-pass membrane protein</topology>
    </subcellularLocation>
</comment>
<evidence type="ECO:0000256" key="5">
    <source>
        <dbReference type="ARBA" id="ARBA00023136"/>
    </source>
</evidence>
<dbReference type="InterPro" id="IPR050833">
    <property type="entry name" value="Poly_Biosynth_Transport"/>
</dbReference>
<evidence type="ECO:0000256" key="4">
    <source>
        <dbReference type="ARBA" id="ARBA00022989"/>
    </source>
</evidence>
<dbReference type="Pfam" id="PF01943">
    <property type="entry name" value="Polysacc_synt"/>
    <property type="match status" value="1"/>
</dbReference>
<feature type="transmembrane region" description="Helical" evidence="6">
    <location>
        <begin position="303"/>
        <end position="326"/>
    </location>
</feature>
<feature type="transmembrane region" description="Helical" evidence="6">
    <location>
        <begin position="117"/>
        <end position="138"/>
    </location>
</feature>
<organism evidence="7 8">
    <name type="scientific">Arcobacter roscoffensis</name>
    <dbReference type="NCBI Taxonomy" id="2961520"/>
    <lineage>
        <taxon>Bacteria</taxon>
        <taxon>Pseudomonadati</taxon>
        <taxon>Campylobacterota</taxon>
        <taxon>Epsilonproteobacteria</taxon>
        <taxon>Campylobacterales</taxon>
        <taxon>Arcobacteraceae</taxon>
        <taxon>Arcobacter</taxon>
    </lineage>
</organism>
<dbReference type="PANTHER" id="PTHR30250:SF26">
    <property type="entry name" value="PSMA PROTEIN"/>
    <property type="match status" value="1"/>
</dbReference>
<keyword evidence="5 6" id="KW-0472">Membrane</keyword>
<keyword evidence="3 6" id="KW-0812">Transmembrane</keyword>
<protein>
    <submittedName>
        <fullName evidence="7">Oligosaccharide flippase family protein</fullName>
    </submittedName>
</protein>
<evidence type="ECO:0000313" key="8">
    <source>
        <dbReference type="Proteomes" id="UP001060012"/>
    </source>
</evidence>
<evidence type="ECO:0000256" key="3">
    <source>
        <dbReference type="ARBA" id="ARBA00022692"/>
    </source>
</evidence>
<feature type="transmembrane region" description="Helical" evidence="6">
    <location>
        <begin position="173"/>
        <end position="196"/>
    </location>
</feature>
<reference evidence="7" key="1">
    <citation type="submission" date="2022-07" db="EMBL/GenBank/DDBJ databases">
        <title>Arcobacter roscoffensis sp. nov., a marine bacterium isolated from coastal seawater collected from Roscoff, France.</title>
        <authorList>
            <person name="Pascual J."/>
            <person name="Lepeaux C."/>
            <person name="Methner A."/>
            <person name="Overmann J."/>
        </authorList>
    </citation>
    <scope>NUCLEOTIDE SEQUENCE</scope>
    <source>
        <strain evidence="7">ARW1-2F2</strain>
    </source>
</reference>
<dbReference type="RefSeq" id="WP_254575969.1">
    <property type="nucleotide sequence ID" value="NZ_CP100595.1"/>
</dbReference>
<dbReference type="EMBL" id="CP100595">
    <property type="protein sequence ID" value="UTJ05788.1"/>
    <property type="molecule type" value="Genomic_DNA"/>
</dbReference>
<feature type="transmembrane region" description="Helical" evidence="6">
    <location>
        <begin position="364"/>
        <end position="383"/>
    </location>
</feature>
<evidence type="ECO:0000256" key="1">
    <source>
        <dbReference type="ARBA" id="ARBA00004651"/>
    </source>
</evidence>
<dbReference type="PANTHER" id="PTHR30250">
    <property type="entry name" value="PST FAMILY PREDICTED COLANIC ACID TRANSPORTER"/>
    <property type="match status" value="1"/>
</dbReference>
<name>A0ABY5E3T7_9BACT</name>
<evidence type="ECO:0000256" key="2">
    <source>
        <dbReference type="ARBA" id="ARBA00022475"/>
    </source>
</evidence>
<evidence type="ECO:0000256" key="6">
    <source>
        <dbReference type="SAM" id="Phobius"/>
    </source>
</evidence>
<feature type="transmembrane region" description="Helical" evidence="6">
    <location>
        <begin position="251"/>
        <end position="275"/>
    </location>
</feature>
<feature type="transmembrane region" description="Helical" evidence="6">
    <location>
        <begin position="332"/>
        <end position="352"/>
    </location>
</feature>
<gene>
    <name evidence="7" type="ORF">NJU99_11090</name>
</gene>
<sequence>MLNYITIFMTTVIGLFLTPIIIKYLGNSEYGLYSLMGAFVGYLTVMDFGLNNSIVRFVSKYQAEKNLKDEENFLSTVMIIYLFICTLIIIISSIIYINFENIFTESLTSEELEKAKLMFCILVLNIVITLPGGSFKAISNAYEHFIFPRISEIIKYLSRSLLVVVILTNGSDAIGLVILDTIANISIIIINAIYVLKVLKIRFKVHSFNKKLTKEVFTYSIWVFVFSIVGVLQWQLGQFLVGINSNTENVAIYSIGVMLGTYYGTFSSAISSVMIPKASKMIINNSSNIELTNMMIKIGRYSFIILMLILGNFILFGSEFIILWVGETYTKAWIIALIIMITYTIPLIQSFANTILEVKALFKFKAIVYIFSITFGAFLGLILLEKSGIEGMILGTSIGWLVGIIIMNFYYQYKICLNIKNFYMAIFTKPFIFFLTILTFCNFINNYFDLYELNSSWLFLLIKIALFSIIYIFFSFFLLLNKNEKNQLKNLIKR</sequence>
<feature type="transmembrane region" description="Helical" evidence="6">
    <location>
        <begin position="73"/>
        <end position="97"/>
    </location>
</feature>
<dbReference type="Proteomes" id="UP001060012">
    <property type="component" value="Chromosome"/>
</dbReference>
<keyword evidence="8" id="KW-1185">Reference proteome</keyword>
<dbReference type="InterPro" id="IPR002797">
    <property type="entry name" value="Polysacc_synth"/>
</dbReference>
<feature type="transmembrane region" description="Helical" evidence="6">
    <location>
        <begin position="457"/>
        <end position="480"/>
    </location>
</feature>
<evidence type="ECO:0000313" key="7">
    <source>
        <dbReference type="EMBL" id="UTJ05788.1"/>
    </source>
</evidence>
<feature type="transmembrane region" description="Helical" evidence="6">
    <location>
        <begin position="32"/>
        <end position="52"/>
    </location>
</feature>
<keyword evidence="4 6" id="KW-1133">Transmembrane helix</keyword>
<accession>A0ABY5E3T7</accession>
<feature type="transmembrane region" description="Helical" evidence="6">
    <location>
        <begin position="7"/>
        <end position="26"/>
    </location>
</feature>
<proteinExistence type="predicted"/>